<dbReference type="GO" id="GO:0020037">
    <property type="term" value="F:heme binding"/>
    <property type="evidence" value="ECO:0007669"/>
    <property type="project" value="InterPro"/>
</dbReference>
<feature type="domain" description="Dyp-type peroxidase C-terminal" evidence="8">
    <location>
        <begin position="247"/>
        <end position="398"/>
    </location>
</feature>
<evidence type="ECO:0000256" key="1">
    <source>
        <dbReference type="ARBA" id="ARBA00001970"/>
    </source>
</evidence>
<evidence type="ECO:0000256" key="5">
    <source>
        <dbReference type="ARBA" id="ARBA00022729"/>
    </source>
</evidence>
<keyword evidence="2 9" id="KW-0575">Peroxidase</keyword>
<dbReference type="PROSITE" id="PS51404">
    <property type="entry name" value="DYP_PEROXIDASE"/>
    <property type="match status" value="1"/>
</dbReference>
<gene>
    <name evidence="9" type="ORF">XH99_25280</name>
</gene>
<dbReference type="InterPro" id="IPR011008">
    <property type="entry name" value="Dimeric_a/b-barrel"/>
</dbReference>
<dbReference type="SUPFAM" id="SSF54909">
    <property type="entry name" value="Dimeric alpha+beta barrel"/>
    <property type="match status" value="1"/>
</dbReference>
<comment type="caution">
    <text evidence="9">The sequence shown here is derived from an EMBL/GenBank/DDBJ whole genome shotgun (WGS) entry which is preliminary data.</text>
</comment>
<comment type="cofactor">
    <cofactor evidence="1">
        <name>heme b</name>
        <dbReference type="ChEBI" id="CHEBI:60344"/>
    </cofactor>
</comment>
<dbReference type="AlphaFoldDB" id="A0A4Q0RZF6"/>
<keyword evidence="5" id="KW-0732">Signal</keyword>
<dbReference type="GO" id="GO:0046872">
    <property type="term" value="F:metal ion binding"/>
    <property type="evidence" value="ECO:0007669"/>
    <property type="project" value="UniProtKB-KW"/>
</dbReference>
<keyword evidence="7" id="KW-0408">Iron</keyword>
<evidence type="ECO:0000256" key="2">
    <source>
        <dbReference type="ARBA" id="ARBA00022559"/>
    </source>
</evidence>
<evidence type="ECO:0000256" key="4">
    <source>
        <dbReference type="ARBA" id="ARBA00022723"/>
    </source>
</evidence>
<evidence type="ECO:0000313" key="9">
    <source>
        <dbReference type="EMBL" id="RXH25339.1"/>
    </source>
</evidence>
<keyword evidence="3" id="KW-0349">Heme</keyword>
<evidence type="ECO:0000259" key="8">
    <source>
        <dbReference type="Pfam" id="PF20628"/>
    </source>
</evidence>
<evidence type="ECO:0000256" key="3">
    <source>
        <dbReference type="ARBA" id="ARBA00022617"/>
    </source>
</evidence>
<protein>
    <submittedName>
        <fullName evidence="9">Peroxidase</fullName>
    </submittedName>
</protein>
<keyword evidence="6" id="KW-0560">Oxidoreductase</keyword>
<dbReference type="GO" id="GO:0004601">
    <property type="term" value="F:peroxidase activity"/>
    <property type="evidence" value="ECO:0007669"/>
    <property type="project" value="UniProtKB-KW"/>
</dbReference>
<organism evidence="9 10">
    <name type="scientific">Bradyrhizobium nanningense</name>
    <dbReference type="NCBI Taxonomy" id="1325118"/>
    <lineage>
        <taxon>Bacteria</taxon>
        <taxon>Pseudomonadati</taxon>
        <taxon>Pseudomonadota</taxon>
        <taxon>Alphaproteobacteria</taxon>
        <taxon>Hyphomicrobiales</taxon>
        <taxon>Nitrobacteraceae</taxon>
        <taxon>Bradyrhizobium</taxon>
    </lineage>
</organism>
<dbReference type="Proteomes" id="UP000289546">
    <property type="component" value="Unassembled WGS sequence"/>
</dbReference>
<keyword evidence="10" id="KW-1185">Reference proteome</keyword>
<dbReference type="PANTHER" id="PTHR30521:SF4">
    <property type="entry name" value="DEFERROCHELATASE"/>
    <property type="match status" value="1"/>
</dbReference>
<dbReference type="PANTHER" id="PTHR30521">
    <property type="entry name" value="DEFERROCHELATASE/PEROXIDASE"/>
    <property type="match status" value="1"/>
</dbReference>
<dbReference type="InterPro" id="IPR006314">
    <property type="entry name" value="Dyp_peroxidase"/>
</dbReference>
<accession>A0A4Q0RZF6</accession>
<proteinExistence type="predicted"/>
<evidence type="ECO:0000313" key="10">
    <source>
        <dbReference type="Proteomes" id="UP000289546"/>
    </source>
</evidence>
<evidence type="ECO:0000256" key="7">
    <source>
        <dbReference type="ARBA" id="ARBA00023004"/>
    </source>
</evidence>
<reference evidence="9 10" key="1">
    <citation type="submission" date="2015-04" db="EMBL/GenBank/DDBJ databases">
        <title>Comparative genomics of rhizobia nodulating Arachis hypogaea in China.</title>
        <authorList>
            <person name="Li Y."/>
        </authorList>
    </citation>
    <scope>NUCLEOTIDE SEQUENCE [LARGE SCALE GENOMIC DNA]</scope>
    <source>
        <strain evidence="9 10">CCBAU 51757</strain>
    </source>
</reference>
<dbReference type="InterPro" id="IPR048328">
    <property type="entry name" value="Dyp_perox_C"/>
</dbReference>
<dbReference type="Pfam" id="PF20628">
    <property type="entry name" value="Dyp_perox_C"/>
    <property type="match status" value="1"/>
</dbReference>
<dbReference type="GO" id="GO:0005829">
    <property type="term" value="C:cytosol"/>
    <property type="evidence" value="ECO:0007669"/>
    <property type="project" value="TreeGrafter"/>
</dbReference>
<dbReference type="OrthoDB" id="236246at2"/>
<name>A0A4Q0RZF6_9BRAD</name>
<keyword evidence="4" id="KW-0479">Metal-binding</keyword>
<dbReference type="RefSeq" id="WP_128920631.1">
    <property type="nucleotide sequence ID" value="NZ_LBJC01000033.1"/>
</dbReference>
<evidence type="ECO:0000256" key="6">
    <source>
        <dbReference type="ARBA" id="ARBA00023002"/>
    </source>
</evidence>
<sequence>MKHAPRLSEQSHDVQGMLKSGFGWLKSSRFWLLTIRDGCEDQARAWLSRLVDSKLVVSAKCIAKGKTKPEASIEEAVSVAFSFAGLKKLGCTEAETHPFPTAFSSGMGSALRQDLLRDAPRDEWRWSDVEGADGRQTVHILVAQWWVLGATARMEEPDPAVFVVRTVENNPCSFADKDGGLREPFGFRDGLAQPVIRDLREEEGAALRQARKDAGQFYEDRVVEPGEFILGYRNEYDELTYCPNVNEWPQSGDRFTLNGSYLAVRQIEQYVDAFRQFEAANDQQTCERLMGRRKDGMPLGWQGPLGSNSAADAFRYRVEDANGFVCPKGAHIRRSNPRDSLGIDVQSSIKSSKLHRLLRRGRPYREKTEAGDREGIFFIACNADLERQFEFIHQRWLQNPRFGALDKQDDPIVGSQPSGRTFTVPGSPSGSEVTLASFTGARGGGYFFLPGIAALKFIAEGRAGAKLGPMHRLEAAAS</sequence>
<dbReference type="EMBL" id="LBJQ01000086">
    <property type="protein sequence ID" value="RXH25339.1"/>
    <property type="molecule type" value="Genomic_DNA"/>
</dbReference>